<dbReference type="NCBIfam" id="NF001614">
    <property type="entry name" value="PRK00402.1"/>
    <property type="match status" value="1"/>
</dbReference>
<dbReference type="AlphaFoldDB" id="A0A2T2X3W6"/>
<keyword evidence="6" id="KW-0028">Amino-acid biosynthesis</keyword>
<protein>
    <recommendedName>
        <fullName evidence="6">3-isopropylmalate dehydratase large subunit</fullName>
        <ecNumber evidence="6">4.2.1.33</ecNumber>
    </recommendedName>
    <alternativeName>
        <fullName evidence="6">Alpha-IPM isomerase</fullName>
        <shortName evidence="6">IPMI</shortName>
    </alternativeName>
    <alternativeName>
        <fullName evidence="6">Isopropylmalate isomerase</fullName>
    </alternativeName>
</protein>
<dbReference type="PANTHER" id="PTHR43822:SF2">
    <property type="entry name" value="HOMOACONITASE, MITOCHONDRIAL"/>
    <property type="match status" value="1"/>
</dbReference>
<feature type="binding site" evidence="6">
    <location>
        <position position="340"/>
    </location>
    <ligand>
        <name>[4Fe-4S] cluster</name>
        <dbReference type="ChEBI" id="CHEBI:49883"/>
    </ligand>
</feature>
<comment type="function">
    <text evidence="6">Catalyzes the isomerization between 2-isopropylmalate and 3-isopropylmalate, via the formation of 2-isopropylmaleate.</text>
</comment>
<dbReference type="PROSITE" id="PS00450">
    <property type="entry name" value="ACONITASE_1"/>
    <property type="match status" value="1"/>
</dbReference>
<dbReference type="Pfam" id="PF00330">
    <property type="entry name" value="Aconitase"/>
    <property type="match status" value="2"/>
</dbReference>
<comment type="catalytic activity">
    <reaction evidence="6">
        <text>(2R,3S)-3-isopropylmalate = (2S)-2-isopropylmalate</text>
        <dbReference type="Rhea" id="RHEA:32287"/>
        <dbReference type="ChEBI" id="CHEBI:1178"/>
        <dbReference type="ChEBI" id="CHEBI:35121"/>
        <dbReference type="EC" id="4.2.1.33"/>
    </reaction>
</comment>
<evidence type="ECO:0000259" key="7">
    <source>
        <dbReference type="Pfam" id="PF00330"/>
    </source>
</evidence>
<proteinExistence type="inferred from homology"/>
<sequence>MTWAETILARKANRSHVDAGEYVVARPDAFMMHDIFAADVLELLEKSGIERINDPDCVTVVFDHMVPAPSEYAATHQRKARTLIRKYGIEHFFEGGRGICHQVMVEEGLVKPGDLVVATDSHTTTYGALGAVSAGIGSTEMAYALATGTLWFKVPETVLVWLENQWQDSVCGKDLILSLMKTIGSDSAQNRSLEFRGPGAAAMPLADRLTIANMGVEMGAKFALFPPQRESRGSGPYAHEYSLDLSRLEPMVALPHHVENVGPVADHQGLEMDQVFIGSCTNGRIEDLRDAQRILGGRHIAPHVRLIVTPASREIYRQALHEGILEDLIQAGAIIEGPGCGPCFGGHMGLLAAQERCLGTHNRNFQGRMGSLQAEIYLASPLTAAATALKGVLTDPRDVLGASQEVIQ</sequence>
<gene>
    <name evidence="6" type="primary">leuC</name>
    <name evidence="8" type="ORF">C7B43_09015</name>
</gene>
<comment type="similarity">
    <text evidence="6">Belongs to the aconitase/IPM isomerase family. LeuC type 2 subfamily.</text>
</comment>
<reference evidence="8 9" key="1">
    <citation type="journal article" date="2014" name="BMC Genomics">
        <title>Comparison of environmental and isolate Sulfobacillus genomes reveals diverse carbon, sulfur, nitrogen, and hydrogen metabolisms.</title>
        <authorList>
            <person name="Justice N.B."/>
            <person name="Norman A."/>
            <person name="Brown C.T."/>
            <person name="Singh A."/>
            <person name="Thomas B.C."/>
            <person name="Banfield J.F."/>
        </authorList>
    </citation>
    <scope>NUCLEOTIDE SEQUENCE [LARGE SCALE GENOMIC DNA]</scope>
    <source>
        <strain evidence="8">AMDSBA1</strain>
    </source>
</reference>
<dbReference type="InterPro" id="IPR036008">
    <property type="entry name" value="Aconitase_4Fe-4S_dom"/>
</dbReference>
<dbReference type="NCBIfam" id="TIGR01343">
    <property type="entry name" value="hacA_fam"/>
    <property type="match status" value="1"/>
</dbReference>
<keyword evidence="1 6" id="KW-0004">4Fe-4S</keyword>
<feature type="domain" description="Aconitase/3-isopropylmalate dehydratase large subunit alpha/beta/alpha" evidence="7">
    <location>
        <begin position="18"/>
        <end position="230"/>
    </location>
</feature>
<dbReference type="InterPro" id="IPR011826">
    <property type="entry name" value="HAcnase/IPMdehydase_lsu_prok"/>
</dbReference>
<feature type="binding site" evidence="6">
    <location>
        <position position="280"/>
    </location>
    <ligand>
        <name>[4Fe-4S] cluster</name>
        <dbReference type="ChEBI" id="CHEBI:49883"/>
    </ligand>
</feature>
<feature type="binding site" evidence="6">
    <location>
        <position position="343"/>
    </location>
    <ligand>
        <name>[4Fe-4S] cluster</name>
        <dbReference type="ChEBI" id="CHEBI:49883"/>
    </ligand>
</feature>
<dbReference type="GO" id="GO:0046872">
    <property type="term" value="F:metal ion binding"/>
    <property type="evidence" value="ECO:0007669"/>
    <property type="project" value="UniProtKB-KW"/>
</dbReference>
<evidence type="ECO:0000256" key="3">
    <source>
        <dbReference type="ARBA" id="ARBA00023004"/>
    </source>
</evidence>
<accession>A0A2T2X3W6</accession>
<keyword evidence="5 6" id="KW-0456">Lyase</keyword>
<keyword evidence="6" id="KW-0100">Branched-chain amino acid biosynthesis</keyword>
<keyword evidence="2 6" id="KW-0479">Metal-binding</keyword>
<dbReference type="InterPro" id="IPR006251">
    <property type="entry name" value="Homoacnase/IPMdehydase_lsu"/>
</dbReference>
<dbReference type="Proteomes" id="UP000242699">
    <property type="component" value="Unassembled WGS sequence"/>
</dbReference>
<evidence type="ECO:0000256" key="4">
    <source>
        <dbReference type="ARBA" id="ARBA00023014"/>
    </source>
</evidence>
<dbReference type="PANTHER" id="PTHR43822">
    <property type="entry name" value="HOMOACONITASE, MITOCHONDRIAL-RELATED"/>
    <property type="match status" value="1"/>
</dbReference>
<evidence type="ECO:0000256" key="6">
    <source>
        <dbReference type="HAMAP-Rule" id="MF_01027"/>
    </source>
</evidence>
<dbReference type="HAMAP" id="MF_01027">
    <property type="entry name" value="LeuC_type2"/>
    <property type="match status" value="1"/>
</dbReference>
<dbReference type="EMBL" id="PXYT01000017">
    <property type="protein sequence ID" value="PSR29138.1"/>
    <property type="molecule type" value="Genomic_DNA"/>
</dbReference>
<name>A0A2T2X3W6_9FIRM</name>
<dbReference type="NCBIfam" id="TIGR02086">
    <property type="entry name" value="IPMI_arch"/>
    <property type="match status" value="1"/>
</dbReference>
<dbReference type="EC" id="4.2.1.33" evidence="6"/>
<dbReference type="GO" id="GO:0051539">
    <property type="term" value="F:4 iron, 4 sulfur cluster binding"/>
    <property type="evidence" value="ECO:0007669"/>
    <property type="project" value="UniProtKB-KW"/>
</dbReference>
<organism evidence="8 9">
    <name type="scientific">Sulfobacillus benefaciens</name>
    <dbReference type="NCBI Taxonomy" id="453960"/>
    <lineage>
        <taxon>Bacteria</taxon>
        <taxon>Bacillati</taxon>
        <taxon>Bacillota</taxon>
        <taxon>Clostridia</taxon>
        <taxon>Eubacteriales</taxon>
        <taxon>Clostridiales Family XVII. Incertae Sedis</taxon>
        <taxon>Sulfobacillus</taxon>
    </lineage>
</organism>
<keyword evidence="3 6" id="KW-0408">Iron</keyword>
<dbReference type="InterPro" id="IPR018136">
    <property type="entry name" value="Aconitase_4Fe-4S_BS"/>
</dbReference>
<evidence type="ECO:0000313" key="8">
    <source>
        <dbReference type="EMBL" id="PSR29138.1"/>
    </source>
</evidence>
<dbReference type="GO" id="GO:0003861">
    <property type="term" value="F:3-isopropylmalate dehydratase activity"/>
    <property type="evidence" value="ECO:0007669"/>
    <property type="project" value="UniProtKB-UniRule"/>
</dbReference>
<comment type="cofactor">
    <cofactor evidence="6">
        <name>[4Fe-4S] cluster</name>
        <dbReference type="ChEBI" id="CHEBI:49883"/>
    </cofactor>
    <text evidence="6">Binds 1 [4Fe-4S] cluster per subunit.</text>
</comment>
<dbReference type="GO" id="GO:0009098">
    <property type="term" value="P:L-leucine biosynthetic process"/>
    <property type="evidence" value="ECO:0007669"/>
    <property type="project" value="UniProtKB-UniRule"/>
</dbReference>
<evidence type="ECO:0000256" key="5">
    <source>
        <dbReference type="ARBA" id="ARBA00023239"/>
    </source>
</evidence>
<comment type="subunit">
    <text evidence="6">Heterodimer of LeuC and LeuD.</text>
</comment>
<keyword evidence="4 6" id="KW-0411">Iron-sulfur</keyword>
<dbReference type="UniPathway" id="UPA00048">
    <property type="reaction ID" value="UER00071"/>
</dbReference>
<dbReference type="Gene3D" id="3.30.499.10">
    <property type="entry name" value="Aconitase, domain 3"/>
    <property type="match status" value="2"/>
</dbReference>
<keyword evidence="6" id="KW-0432">Leucine biosynthesis</keyword>
<dbReference type="PRINTS" id="PR00415">
    <property type="entry name" value="ACONITASE"/>
</dbReference>
<evidence type="ECO:0000256" key="2">
    <source>
        <dbReference type="ARBA" id="ARBA00022723"/>
    </source>
</evidence>
<dbReference type="InterPro" id="IPR015931">
    <property type="entry name" value="Acnase/IPM_dHydase_lsu_aba_1/3"/>
</dbReference>
<feature type="domain" description="Aconitase/3-isopropylmalate dehydratase large subunit alpha/beta/alpha" evidence="7">
    <location>
        <begin position="268"/>
        <end position="391"/>
    </location>
</feature>
<comment type="pathway">
    <text evidence="6">Amino-acid biosynthesis; L-leucine biosynthesis; L-leucine from 3-methyl-2-oxobutanoate: step 2/4.</text>
</comment>
<evidence type="ECO:0000256" key="1">
    <source>
        <dbReference type="ARBA" id="ARBA00022485"/>
    </source>
</evidence>
<dbReference type="InterPro" id="IPR050067">
    <property type="entry name" value="IPM_dehydratase_rel_enz"/>
</dbReference>
<comment type="caution">
    <text evidence="8">The sequence shown here is derived from an EMBL/GenBank/DDBJ whole genome shotgun (WGS) entry which is preliminary data.</text>
</comment>
<dbReference type="InterPro" id="IPR001030">
    <property type="entry name" value="Acoase/IPM_deHydtase_lsu_aba"/>
</dbReference>
<evidence type="ECO:0000313" key="9">
    <source>
        <dbReference type="Proteomes" id="UP000242699"/>
    </source>
</evidence>
<dbReference type="SUPFAM" id="SSF53732">
    <property type="entry name" value="Aconitase iron-sulfur domain"/>
    <property type="match status" value="1"/>
</dbReference>